<feature type="signal peptide" evidence="13">
    <location>
        <begin position="1"/>
        <end position="25"/>
    </location>
</feature>
<dbReference type="EMBL" id="JAMLDX010000004">
    <property type="protein sequence ID" value="MCP3730266.1"/>
    <property type="molecule type" value="Genomic_DNA"/>
</dbReference>
<evidence type="ECO:0000259" key="14">
    <source>
        <dbReference type="Pfam" id="PF00593"/>
    </source>
</evidence>
<dbReference type="InterPro" id="IPR012910">
    <property type="entry name" value="Plug_dom"/>
</dbReference>
<evidence type="ECO:0000256" key="12">
    <source>
        <dbReference type="RuleBase" id="RU003357"/>
    </source>
</evidence>
<dbReference type="PANTHER" id="PTHR32552:SF81">
    <property type="entry name" value="TONB-DEPENDENT OUTER MEMBRANE RECEPTOR"/>
    <property type="match status" value="1"/>
</dbReference>
<keyword evidence="8 12" id="KW-0798">TonB box</keyword>
<keyword evidence="9 11" id="KW-0472">Membrane</keyword>
<reference evidence="16" key="1">
    <citation type="submission" date="2022-05" db="EMBL/GenBank/DDBJ databases">
        <title>Sphingomonas sp. strain MG17 Genome sequencing and assembly.</title>
        <authorList>
            <person name="Kim I."/>
        </authorList>
    </citation>
    <scope>NUCLEOTIDE SEQUENCE</scope>
    <source>
        <strain evidence="16">MG17</strain>
    </source>
</reference>
<feature type="chain" id="PRO_5040858865" evidence="13">
    <location>
        <begin position="26"/>
        <end position="786"/>
    </location>
</feature>
<comment type="subcellular location">
    <subcellularLocation>
        <location evidence="1 11">Cell outer membrane</location>
        <topology evidence="1 11">Multi-pass membrane protein</topology>
    </subcellularLocation>
</comment>
<dbReference type="InterPro" id="IPR039426">
    <property type="entry name" value="TonB-dep_rcpt-like"/>
</dbReference>
<organism evidence="16 17">
    <name type="scientific">Sphingomonas tagetis</name>
    <dbReference type="NCBI Taxonomy" id="2949092"/>
    <lineage>
        <taxon>Bacteria</taxon>
        <taxon>Pseudomonadati</taxon>
        <taxon>Pseudomonadota</taxon>
        <taxon>Alphaproteobacteria</taxon>
        <taxon>Sphingomonadales</taxon>
        <taxon>Sphingomonadaceae</taxon>
        <taxon>Sphingomonas</taxon>
    </lineage>
</organism>
<evidence type="ECO:0000256" key="7">
    <source>
        <dbReference type="ARBA" id="ARBA00023065"/>
    </source>
</evidence>
<evidence type="ECO:0000256" key="9">
    <source>
        <dbReference type="ARBA" id="ARBA00023136"/>
    </source>
</evidence>
<keyword evidence="5 11" id="KW-0812">Transmembrane</keyword>
<dbReference type="PROSITE" id="PS52016">
    <property type="entry name" value="TONB_DEPENDENT_REC_3"/>
    <property type="match status" value="1"/>
</dbReference>
<evidence type="ECO:0000313" key="16">
    <source>
        <dbReference type="EMBL" id="MCP3730266.1"/>
    </source>
</evidence>
<dbReference type="GO" id="GO:0006826">
    <property type="term" value="P:iron ion transport"/>
    <property type="evidence" value="ECO:0007669"/>
    <property type="project" value="UniProtKB-KW"/>
</dbReference>
<evidence type="ECO:0000256" key="11">
    <source>
        <dbReference type="PROSITE-ProRule" id="PRU01360"/>
    </source>
</evidence>
<keyword evidence="16" id="KW-0675">Receptor</keyword>
<proteinExistence type="inferred from homology"/>
<evidence type="ECO:0000256" key="5">
    <source>
        <dbReference type="ARBA" id="ARBA00022692"/>
    </source>
</evidence>
<dbReference type="Pfam" id="PF07715">
    <property type="entry name" value="Plug"/>
    <property type="match status" value="1"/>
</dbReference>
<evidence type="ECO:0000256" key="4">
    <source>
        <dbReference type="ARBA" id="ARBA00022496"/>
    </source>
</evidence>
<feature type="domain" description="TonB-dependent receptor-like beta-barrel" evidence="14">
    <location>
        <begin position="269"/>
        <end position="747"/>
    </location>
</feature>
<dbReference type="InterPro" id="IPR036942">
    <property type="entry name" value="Beta-barrel_TonB_sf"/>
</dbReference>
<gene>
    <name evidence="16" type="ORF">M9978_07470</name>
</gene>
<dbReference type="GO" id="GO:0009279">
    <property type="term" value="C:cell outer membrane"/>
    <property type="evidence" value="ECO:0007669"/>
    <property type="project" value="UniProtKB-SubCell"/>
</dbReference>
<keyword evidence="13" id="KW-0732">Signal</keyword>
<evidence type="ECO:0000313" key="17">
    <source>
        <dbReference type="Proteomes" id="UP001139451"/>
    </source>
</evidence>
<evidence type="ECO:0000256" key="2">
    <source>
        <dbReference type="ARBA" id="ARBA00022448"/>
    </source>
</evidence>
<comment type="similarity">
    <text evidence="11 12">Belongs to the TonB-dependent receptor family.</text>
</comment>
<evidence type="ECO:0000256" key="10">
    <source>
        <dbReference type="ARBA" id="ARBA00023237"/>
    </source>
</evidence>
<keyword evidence="6" id="KW-0408">Iron</keyword>
<dbReference type="RefSeq" id="WP_254292377.1">
    <property type="nucleotide sequence ID" value="NZ_JAMLDX010000004.1"/>
</dbReference>
<dbReference type="SUPFAM" id="SSF56935">
    <property type="entry name" value="Porins"/>
    <property type="match status" value="1"/>
</dbReference>
<keyword evidence="2 11" id="KW-0813">Transport</keyword>
<dbReference type="AlphaFoldDB" id="A0A9X2HKD8"/>
<evidence type="ECO:0000256" key="1">
    <source>
        <dbReference type="ARBA" id="ARBA00004571"/>
    </source>
</evidence>
<protein>
    <submittedName>
        <fullName evidence="16">TonB-dependent receptor</fullName>
    </submittedName>
</protein>
<comment type="caution">
    <text evidence="16">The sequence shown here is derived from an EMBL/GenBank/DDBJ whole genome shotgun (WGS) entry which is preliminary data.</text>
</comment>
<evidence type="ECO:0000256" key="8">
    <source>
        <dbReference type="ARBA" id="ARBA00023077"/>
    </source>
</evidence>
<evidence type="ECO:0000256" key="6">
    <source>
        <dbReference type="ARBA" id="ARBA00023004"/>
    </source>
</evidence>
<evidence type="ECO:0000259" key="15">
    <source>
        <dbReference type="Pfam" id="PF07715"/>
    </source>
</evidence>
<name>A0A9X2HKD8_9SPHN</name>
<accession>A0A9X2HKD8</accession>
<dbReference type="PANTHER" id="PTHR32552">
    <property type="entry name" value="FERRICHROME IRON RECEPTOR-RELATED"/>
    <property type="match status" value="1"/>
</dbReference>
<keyword evidence="17" id="KW-1185">Reference proteome</keyword>
<feature type="domain" description="TonB-dependent receptor plug" evidence="15">
    <location>
        <begin position="55"/>
        <end position="161"/>
    </location>
</feature>
<keyword evidence="4" id="KW-0410">Iron transport</keyword>
<dbReference type="Proteomes" id="UP001139451">
    <property type="component" value="Unassembled WGS sequence"/>
</dbReference>
<dbReference type="Gene3D" id="2.40.170.20">
    <property type="entry name" value="TonB-dependent receptor, beta-barrel domain"/>
    <property type="match status" value="1"/>
</dbReference>
<keyword evidence="10 11" id="KW-0998">Cell outer membrane</keyword>
<evidence type="ECO:0000256" key="13">
    <source>
        <dbReference type="SAM" id="SignalP"/>
    </source>
</evidence>
<keyword evidence="7" id="KW-0406">Ion transport</keyword>
<dbReference type="InterPro" id="IPR000531">
    <property type="entry name" value="Beta-barrel_TonB"/>
</dbReference>
<dbReference type="Pfam" id="PF00593">
    <property type="entry name" value="TonB_dep_Rec_b-barrel"/>
    <property type="match status" value="1"/>
</dbReference>
<sequence length="786" mass="83938">MHHFKSIVAGLAGVSIFALAGPALAQDSAPAAAQAEPVSDGTEIIVTATRRAERLQDVPLAVSAVTADQLAATGFKDLTNIAYTFSGVQFGTTPNDAGFRVRGVGTLGGFSSASEAPVGLVVDNVVIGFGSPVNSLGDLERIEVLKGPQGTQFGKNASSGVINITTKRPELGAFGGNIFASYASLNERDIHGAVNLPLGKKAALNIFAFDRAYDGFIRNTVRNEEWGGQHNYGARAKLLFEASDAFSVYLIGDYSRQKQDGPTQTWTLNRLTAAQTAPGGIAGLPFVNPAALGVAFGRHNDVSIEDGAGSYDVENYGASLQMDLELGSHTLTSVTAYREFNEAPYTYAIDGLPYQKFFAKATGETKRFYSQELRITSPSGRALEYIAGVFLSRQKTGLGDGQSALLRPALPYSAFPAVSITAGYNITRTTSDSAALFFDGKYHLTDTLRLIGGGRLTRDKVSASNFSYVDPALPPFVPPMPSNNFTPSGTVPYTARTLQTGEAKKTDFSGRAGLEFKPDRDLLFYATYARGYLGPTVTFSALTGTRSQVAPQIVNDVTAGAKMQFLNRTLTVNINAFWDKYKDLQTSVFNGQEFLTENAGSAEVKGFELELVARPGAGFSANASFTYSDAKFTDYLTACPTVFVVEGTAAAQCNAPGSTAATPLYQAAGNVLPGSPKYSAVVGVNWERPLTDSIMFDAAANLSFRSKTQNAVADRYTIQEAYEIVNLNVGIGDTDGAWRVGAFVRNLFNVDFNSAILGLPFSDGGYVNWRSREARRTIGLSLEGRF</sequence>
<keyword evidence="3 11" id="KW-1134">Transmembrane beta strand</keyword>
<evidence type="ECO:0000256" key="3">
    <source>
        <dbReference type="ARBA" id="ARBA00022452"/>
    </source>
</evidence>